<feature type="transmembrane region" description="Helical" evidence="2">
    <location>
        <begin position="61"/>
        <end position="83"/>
    </location>
</feature>
<feature type="transmembrane region" description="Helical" evidence="2">
    <location>
        <begin position="33"/>
        <end position="55"/>
    </location>
</feature>
<dbReference type="OrthoDB" id="5072458at2"/>
<dbReference type="AlphaFoldDB" id="A0A220UBM0"/>
<keyword evidence="2" id="KW-1133">Transmembrane helix</keyword>
<accession>A0A220UBM0</accession>
<evidence type="ECO:0000256" key="1">
    <source>
        <dbReference type="SAM" id="MobiDB-lite"/>
    </source>
</evidence>
<dbReference type="EMBL" id="CP022316">
    <property type="protein sequence ID" value="ASK65083.1"/>
    <property type="molecule type" value="Genomic_DNA"/>
</dbReference>
<evidence type="ECO:0000256" key="2">
    <source>
        <dbReference type="SAM" id="Phobius"/>
    </source>
</evidence>
<dbReference type="RefSeq" id="WP_089064330.1">
    <property type="nucleotide sequence ID" value="NZ_CP022316.1"/>
</dbReference>
<evidence type="ECO:0000313" key="4">
    <source>
        <dbReference type="Proteomes" id="UP000198398"/>
    </source>
</evidence>
<keyword evidence="2" id="KW-0812">Transmembrane</keyword>
<keyword evidence="2" id="KW-0472">Membrane</keyword>
<sequence>MSNVHADNTDDTAPAPTGEAGVRRRQQERRSRVFVRFAIIEGVVLAAAVLAIFVLELIDPTIGIWVILVLAVLGSVILSGYLVTAARRDQRELEAARQS</sequence>
<gene>
    <name evidence="3" type="ORF">CFK39_03725</name>
</gene>
<evidence type="ECO:0000313" key="3">
    <source>
        <dbReference type="EMBL" id="ASK65083.1"/>
    </source>
</evidence>
<keyword evidence="4" id="KW-1185">Reference proteome</keyword>
<proteinExistence type="predicted"/>
<reference evidence="4" key="1">
    <citation type="submission" date="2017-07" db="EMBL/GenBank/DDBJ databases">
        <title>Brachybacterium sp. VR2415.</title>
        <authorList>
            <person name="Tak E.J."/>
            <person name="Bae J.-W."/>
        </authorList>
    </citation>
    <scope>NUCLEOTIDE SEQUENCE [LARGE SCALE GENOMIC DNA]</scope>
    <source>
        <strain evidence="4">VR2415</strain>
    </source>
</reference>
<name>A0A220UBM0_9MICO</name>
<feature type="region of interest" description="Disordered" evidence="1">
    <location>
        <begin position="1"/>
        <end position="29"/>
    </location>
</feature>
<dbReference type="Proteomes" id="UP000198398">
    <property type="component" value="Chromosome"/>
</dbReference>
<organism evidence="3 4">
    <name type="scientific">Brachybacterium avium</name>
    <dbReference type="NCBI Taxonomy" id="2017485"/>
    <lineage>
        <taxon>Bacteria</taxon>
        <taxon>Bacillati</taxon>
        <taxon>Actinomycetota</taxon>
        <taxon>Actinomycetes</taxon>
        <taxon>Micrococcales</taxon>
        <taxon>Dermabacteraceae</taxon>
        <taxon>Brachybacterium</taxon>
    </lineage>
</organism>
<protein>
    <submittedName>
        <fullName evidence="3">Uncharacterized protein</fullName>
    </submittedName>
</protein>
<dbReference type="KEGG" id="brv:CFK39_03725"/>